<dbReference type="InterPro" id="IPR013783">
    <property type="entry name" value="Ig-like_fold"/>
</dbReference>
<keyword evidence="4" id="KW-0812">Transmembrane</keyword>
<dbReference type="InterPro" id="IPR036890">
    <property type="entry name" value="HATPase_C_sf"/>
</dbReference>
<dbReference type="Gene3D" id="2.130.10.10">
    <property type="entry name" value="YVTN repeat-like/Quinoprotein amine dehydrogenase"/>
    <property type="match status" value="5"/>
</dbReference>
<evidence type="ECO:0000256" key="3">
    <source>
        <dbReference type="ARBA" id="ARBA00023012"/>
    </source>
</evidence>
<dbReference type="GO" id="GO:0016020">
    <property type="term" value="C:membrane"/>
    <property type="evidence" value="ECO:0007669"/>
    <property type="project" value="InterPro"/>
</dbReference>
<dbReference type="SUPFAM" id="SSF55874">
    <property type="entry name" value="ATPase domain of HSP90 chaperone/DNA topoisomerase II/histidine kinase"/>
    <property type="match status" value="1"/>
</dbReference>
<protein>
    <submittedName>
        <fullName evidence="6">Two component regulator with propeller domain</fullName>
    </submittedName>
</protein>
<keyword evidence="7" id="KW-1185">Reference proteome</keyword>
<reference evidence="6 7" key="1">
    <citation type="submission" date="2019-02" db="EMBL/GenBank/DDBJ databases">
        <title>Genomic Encyclopedia of Archaeal and Bacterial Type Strains, Phase II (KMG-II): from individual species to whole genera.</title>
        <authorList>
            <person name="Goeker M."/>
        </authorList>
    </citation>
    <scope>NUCLEOTIDE SEQUENCE [LARGE SCALE GENOMIC DNA]</scope>
    <source>
        <strain evidence="6 7">DSM 18101</strain>
    </source>
</reference>
<keyword evidence="3" id="KW-0902">Two-component regulatory system</keyword>
<gene>
    <name evidence="6" type="ORF">BDD14_5909</name>
</gene>
<organism evidence="6 7">
    <name type="scientific">Edaphobacter modestus</name>
    <dbReference type="NCBI Taxonomy" id="388466"/>
    <lineage>
        <taxon>Bacteria</taxon>
        <taxon>Pseudomonadati</taxon>
        <taxon>Acidobacteriota</taxon>
        <taxon>Terriglobia</taxon>
        <taxon>Terriglobales</taxon>
        <taxon>Acidobacteriaceae</taxon>
        <taxon>Edaphobacter</taxon>
    </lineage>
</organism>
<keyword evidence="2" id="KW-0418">Kinase</keyword>
<dbReference type="PROSITE" id="PS50109">
    <property type="entry name" value="HIS_KIN"/>
    <property type="match status" value="1"/>
</dbReference>
<dbReference type="Pfam" id="PF02518">
    <property type="entry name" value="HATPase_c"/>
    <property type="match status" value="1"/>
</dbReference>
<dbReference type="Gene3D" id="3.30.565.10">
    <property type="entry name" value="Histidine kinase-like ATPase, C-terminal domain"/>
    <property type="match status" value="1"/>
</dbReference>
<dbReference type="PANTHER" id="PTHR24421">
    <property type="entry name" value="NITRATE/NITRITE SENSOR PROTEIN NARX-RELATED"/>
    <property type="match status" value="1"/>
</dbReference>
<dbReference type="InterPro" id="IPR003594">
    <property type="entry name" value="HATPase_dom"/>
</dbReference>
<evidence type="ECO:0000313" key="7">
    <source>
        <dbReference type="Proteomes" id="UP000292958"/>
    </source>
</evidence>
<accession>A0A4Q7YFQ9</accession>
<sequence length="1026" mass="113357">MSSGGHEIISPLVYRLLLCVFLSLSFCQPIFGLNPDWRLSQYAHSVWRTQDGLFEGTPTAITQTTDGYIWLGTQSGLFRFDGVRFVRWVPPNGKDLPSPEITALFGASNGSLWIGTSEGLAHWQNGNLRYPKVRGFIDAILEDHKGVIWTVRTRIRNVGPLCRVTENIVRCYGTADGIPMPHAGALIQDDQGGFWLGSDTTLLHWRAGHSESYIQPGLSAAKGLAGVQAIAKNANGDLWMGMVVNGPGLGLQQLSNGVIKPFVTRELDGSTLNVNVLTPTRGDGLIVGTQGQGIYRIQGGKVDHFSVAQGLSSDTINSIFEDREGDLWVATGKGLDCFSNRTVLSFSSQEGLSADRVNSVFASSDGTIWIGNRYGLDFIRGGKVSSIRAKDGLPGTRVTSLLEQRPGLLWVGVDNGLWIYEGGKFRAVRRPDGTPTGVIVAMVQDVDGSLWTEALGSPKNILHIQGRAITEEISVSTGGFSIAADPHGGVWIGQGRAKVALYQKEHLDIVQLSATAKGATTDLSIDSRGWLLAAVYDVGIIGRRNGVVQALTEKNGLPCEGMYNLSRDLNGALWLSTMCGLIQISKEEIERWWVDPETKIKFRTFDALDGAETGQALFGPGVTRSPDGQLWFANQTSLQMIDPAHLNVNSIPPPVHIEEIIADRKRYLPVKGLRLPALTRDLEIDYTGLSFVTPKKVAFRYKLEGHDTDWQEIGARRQAFYTDLPPGNYRFHVAASNGVGLWNEVGDTIDFSIAPTLYQTMWFRILCILAAVVALWLFYLIRLKQATAQIQERLDARLEERERIARDLHDTLLQGFQGLMLRFQAVMKTLPADGTSRKMFENVMERADEVLLEGRESVRNLREDGIPDGQLSEALAGCGEELAQDHHAAFNLSVSGTPKVLDPVFFNELYLIAREALFNAFKHSRATKIEVEVIYDSARLSLRIRDDGIGMSQQILTEGKTGHWGLLGMRERTQKIGGQIKLWSNADVGTEIEVTIPSQIAYRDYRKKTFWIRVKEISRKLRGINL</sequence>
<dbReference type="EMBL" id="SHKW01000003">
    <property type="protein sequence ID" value="RZU35155.1"/>
    <property type="molecule type" value="Genomic_DNA"/>
</dbReference>
<comment type="caution">
    <text evidence="6">The sequence shown here is derived from an EMBL/GenBank/DDBJ whole genome shotgun (WGS) entry which is preliminary data.</text>
</comment>
<keyword evidence="4" id="KW-0472">Membrane</keyword>
<dbReference type="PANTHER" id="PTHR24421:SF62">
    <property type="entry name" value="SENSORY TRANSDUCTION HISTIDINE KINASE"/>
    <property type="match status" value="1"/>
</dbReference>
<evidence type="ECO:0000313" key="6">
    <source>
        <dbReference type="EMBL" id="RZU35155.1"/>
    </source>
</evidence>
<dbReference type="InterPro" id="IPR015943">
    <property type="entry name" value="WD40/YVTN_repeat-like_dom_sf"/>
</dbReference>
<dbReference type="InterPro" id="IPR011712">
    <property type="entry name" value="Sig_transdc_His_kin_sub3_dim/P"/>
</dbReference>
<proteinExistence type="predicted"/>
<dbReference type="CDD" id="cd16917">
    <property type="entry name" value="HATPase_UhpB-NarQ-NarX-like"/>
    <property type="match status" value="1"/>
</dbReference>
<dbReference type="InterPro" id="IPR011110">
    <property type="entry name" value="Reg_prop"/>
</dbReference>
<dbReference type="Pfam" id="PF07494">
    <property type="entry name" value="Reg_prop"/>
    <property type="match status" value="2"/>
</dbReference>
<dbReference type="InterPro" id="IPR011123">
    <property type="entry name" value="Y_Y_Y"/>
</dbReference>
<dbReference type="Pfam" id="PF07730">
    <property type="entry name" value="HisKA_3"/>
    <property type="match status" value="1"/>
</dbReference>
<dbReference type="SMART" id="SM00387">
    <property type="entry name" value="HATPase_c"/>
    <property type="match status" value="1"/>
</dbReference>
<evidence type="ECO:0000259" key="5">
    <source>
        <dbReference type="PROSITE" id="PS50109"/>
    </source>
</evidence>
<dbReference type="GO" id="GO:0046983">
    <property type="term" value="F:protein dimerization activity"/>
    <property type="evidence" value="ECO:0007669"/>
    <property type="project" value="InterPro"/>
</dbReference>
<dbReference type="Gene3D" id="1.20.5.1930">
    <property type="match status" value="1"/>
</dbReference>
<evidence type="ECO:0000256" key="2">
    <source>
        <dbReference type="ARBA" id="ARBA00022777"/>
    </source>
</evidence>
<dbReference type="GO" id="GO:0000155">
    <property type="term" value="F:phosphorelay sensor kinase activity"/>
    <property type="evidence" value="ECO:0007669"/>
    <property type="project" value="InterPro"/>
</dbReference>
<evidence type="ECO:0000256" key="4">
    <source>
        <dbReference type="SAM" id="Phobius"/>
    </source>
</evidence>
<name>A0A4Q7YFQ9_9BACT</name>
<keyword evidence="4" id="KW-1133">Transmembrane helix</keyword>
<evidence type="ECO:0000256" key="1">
    <source>
        <dbReference type="ARBA" id="ARBA00022679"/>
    </source>
</evidence>
<dbReference type="InterPro" id="IPR050482">
    <property type="entry name" value="Sensor_HK_TwoCompSys"/>
</dbReference>
<keyword evidence="1" id="KW-0808">Transferase</keyword>
<dbReference type="Proteomes" id="UP000292958">
    <property type="component" value="Unassembled WGS sequence"/>
</dbReference>
<dbReference type="Pfam" id="PF07495">
    <property type="entry name" value="Y_Y_Y"/>
    <property type="match status" value="1"/>
</dbReference>
<dbReference type="Gene3D" id="2.60.40.10">
    <property type="entry name" value="Immunoglobulins"/>
    <property type="match status" value="1"/>
</dbReference>
<dbReference type="AlphaFoldDB" id="A0A4Q7YFQ9"/>
<feature type="domain" description="Histidine kinase" evidence="5">
    <location>
        <begin position="908"/>
        <end position="1000"/>
    </location>
</feature>
<dbReference type="OrthoDB" id="127270at2"/>
<feature type="transmembrane region" description="Helical" evidence="4">
    <location>
        <begin position="761"/>
        <end position="781"/>
    </location>
</feature>
<dbReference type="SUPFAM" id="SSF63829">
    <property type="entry name" value="Calcium-dependent phosphotriesterase"/>
    <property type="match status" value="3"/>
</dbReference>
<dbReference type="InterPro" id="IPR005467">
    <property type="entry name" value="His_kinase_dom"/>
</dbReference>